<dbReference type="InterPro" id="IPR029044">
    <property type="entry name" value="Nucleotide-diphossugar_trans"/>
</dbReference>
<evidence type="ECO:0000256" key="3">
    <source>
        <dbReference type="ARBA" id="ARBA00022676"/>
    </source>
</evidence>
<evidence type="ECO:0000256" key="2">
    <source>
        <dbReference type="ARBA" id="ARBA00022475"/>
    </source>
</evidence>
<dbReference type="STRING" id="1842727.RD110_03025"/>
<dbReference type="KEGG" id="rhy:RD110_03025"/>
<evidence type="ECO:0000313" key="7">
    <source>
        <dbReference type="EMBL" id="APW36310.1"/>
    </source>
</evidence>
<dbReference type="AlphaFoldDB" id="A0A1P8JRE2"/>
<evidence type="ECO:0000256" key="1">
    <source>
        <dbReference type="ARBA" id="ARBA00004236"/>
    </source>
</evidence>
<dbReference type="Gene3D" id="3.90.550.10">
    <property type="entry name" value="Spore Coat Polysaccharide Biosynthesis Protein SpsA, Chain A"/>
    <property type="match status" value="1"/>
</dbReference>
<sequence length="227" mass="23705">MIGIVVPAHDEEEHIAACLQSLLIAARCPRLEDEAVLLVVALDACTDATPCIARQFGAVTLSVNARNVGLARAEGAELALAAGARWLAFTDADTVVAPDWIADQLAQQSDAVCGTIEIADWGGYGQSMRRHFDATYTDADGHAHIHGANLGVSAEAYRRVGGFQSLASSEDVALVNALRDHGASIAWSAAPRVVTSARPGYRAPGGFGATLERVASGLIPMHRGLPA</sequence>
<evidence type="ECO:0000256" key="5">
    <source>
        <dbReference type="ARBA" id="ARBA00023136"/>
    </source>
</evidence>
<dbReference type="OrthoDB" id="9777873at2"/>
<reference evidence="7 8" key="1">
    <citation type="submission" date="2017-01" db="EMBL/GenBank/DDBJ databases">
        <authorList>
            <person name="Mah S.A."/>
            <person name="Swanson W.J."/>
            <person name="Moy G.W."/>
            <person name="Vacquier V.D."/>
        </authorList>
    </citation>
    <scope>NUCLEOTIDE SEQUENCE [LARGE SCALE GENOMIC DNA]</scope>
    <source>
        <strain evidence="7 8">DCY110</strain>
    </source>
</reference>
<dbReference type="RefSeq" id="WP_076196585.1">
    <property type="nucleotide sequence ID" value="NZ_CP019236.1"/>
</dbReference>
<keyword evidence="5" id="KW-0472">Membrane</keyword>
<comment type="subcellular location">
    <subcellularLocation>
        <location evidence="1">Cell membrane</location>
    </subcellularLocation>
</comment>
<dbReference type="GO" id="GO:0005886">
    <property type="term" value="C:plasma membrane"/>
    <property type="evidence" value="ECO:0007669"/>
    <property type="project" value="UniProtKB-SubCell"/>
</dbReference>
<evidence type="ECO:0000313" key="8">
    <source>
        <dbReference type="Proteomes" id="UP000186609"/>
    </source>
</evidence>
<proteinExistence type="predicted"/>
<evidence type="ECO:0000259" key="6">
    <source>
        <dbReference type="Pfam" id="PF00535"/>
    </source>
</evidence>
<keyword evidence="4 7" id="KW-0808">Transferase</keyword>
<accession>A0A1P8JRE2</accession>
<dbReference type="SUPFAM" id="SSF53448">
    <property type="entry name" value="Nucleotide-diphospho-sugar transferases"/>
    <property type="match status" value="1"/>
</dbReference>
<organism evidence="7 8">
    <name type="scientific">Rhodoferax koreensis</name>
    <dbReference type="NCBI Taxonomy" id="1842727"/>
    <lineage>
        <taxon>Bacteria</taxon>
        <taxon>Pseudomonadati</taxon>
        <taxon>Pseudomonadota</taxon>
        <taxon>Betaproteobacteria</taxon>
        <taxon>Burkholderiales</taxon>
        <taxon>Comamonadaceae</taxon>
        <taxon>Rhodoferax</taxon>
    </lineage>
</organism>
<keyword evidence="8" id="KW-1185">Reference proteome</keyword>
<protein>
    <submittedName>
        <fullName evidence="7">Glycosyl transferase</fullName>
    </submittedName>
</protein>
<dbReference type="EMBL" id="CP019236">
    <property type="protein sequence ID" value="APW36310.1"/>
    <property type="molecule type" value="Genomic_DNA"/>
</dbReference>
<name>A0A1P8JRE2_9BURK</name>
<feature type="domain" description="Glycosyltransferase 2-like" evidence="6">
    <location>
        <begin position="4"/>
        <end position="143"/>
    </location>
</feature>
<dbReference type="GO" id="GO:0016757">
    <property type="term" value="F:glycosyltransferase activity"/>
    <property type="evidence" value="ECO:0007669"/>
    <property type="project" value="UniProtKB-KW"/>
</dbReference>
<dbReference type="PANTHER" id="PTHR43646:SF2">
    <property type="entry name" value="GLYCOSYLTRANSFERASE 2-LIKE DOMAIN-CONTAINING PROTEIN"/>
    <property type="match status" value="1"/>
</dbReference>
<keyword evidence="2" id="KW-1003">Cell membrane</keyword>
<dbReference type="Pfam" id="PF00535">
    <property type="entry name" value="Glycos_transf_2"/>
    <property type="match status" value="1"/>
</dbReference>
<dbReference type="Proteomes" id="UP000186609">
    <property type="component" value="Chromosome"/>
</dbReference>
<dbReference type="InterPro" id="IPR001173">
    <property type="entry name" value="Glyco_trans_2-like"/>
</dbReference>
<keyword evidence="3" id="KW-0328">Glycosyltransferase</keyword>
<gene>
    <name evidence="7" type="ORF">RD110_03025</name>
</gene>
<dbReference type="PANTHER" id="PTHR43646">
    <property type="entry name" value="GLYCOSYLTRANSFERASE"/>
    <property type="match status" value="1"/>
</dbReference>
<evidence type="ECO:0000256" key="4">
    <source>
        <dbReference type="ARBA" id="ARBA00022679"/>
    </source>
</evidence>